<proteinExistence type="inferred from homology"/>
<dbReference type="Pfam" id="PF00015">
    <property type="entry name" value="MCPsignal"/>
    <property type="match status" value="1"/>
</dbReference>
<evidence type="ECO:0000313" key="7">
    <source>
        <dbReference type="Proteomes" id="UP000242949"/>
    </source>
</evidence>
<dbReference type="PANTHER" id="PTHR32089">
    <property type="entry name" value="METHYL-ACCEPTING CHEMOTAXIS PROTEIN MCPB"/>
    <property type="match status" value="1"/>
</dbReference>
<keyword evidence="7" id="KW-1185">Reference proteome</keyword>
<dbReference type="InterPro" id="IPR004089">
    <property type="entry name" value="MCPsignal_dom"/>
</dbReference>
<dbReference type="Pfam" id="PF07700">
    <property type="entry name" value="HNOB"/>
    <property type="match status" value="1"/>
</dbReference>
<dbReference type="PANTHER" id="PTHR32089:SF112">
    <property type="entry name" value="LYSOZYME-LIKE PROTEIN-RELATED"/>
    <property type="match status" value="1"/>
</dbReference>
<dbReference type="InterPro" id="IPR038158">
    <property type="entry name" value="H-NOX_domain_sf"/>
</dbReference>
<dbReference type="GO" id="GO:0004888">
    <property type="term" value="F:transmembrane signaling receptor activity"/>
    <property type="evidence" value="ECO:0007669"/>
    <property type="project" value="InterPro"/>
</dbReference>
<dbReference type="STRING" id="1612202.SAMN05421734_10486"/>
<protein>
    <submittedName>
        <fullName evidence="6">Methyl-accepting chemotaxis protein</fullName>
    </submittedName>
</protein>
<dbReference type="GO" id="GO:0016020">
    <property type="term" value="C:membrane"/>
    <property type="evidence" value="ECO:0007669"/>
    <property type="project" value="InterPro"/>
</dbReference>
<dbReference type="SMART" id="SM00283">
    <property type="entry name" value="MA"/>
    <property type="match status" value="1"/>
</dbReference>
<evidence type="ECO:0000259" key="5">
    <source>
        <dbReference type="PROSITE" id="PS50111"/>
    </source>
</evidence>
<evidence type="ECO:0000256" key="4">
    <source>
        <dbReference type="SAM" id="Coils"/>
    </source>
</evidence>
<accession>A0A1G6IMV6</accession>
<evidence type="ECO:0000256" key="1">
    <source>
        <dbReference type="ARBA" id="ARBA00023224"/>
    </source>
</evidence>
<dbReference type="InterPro" id="IPR004090">
    <property type="entry name" value="Chemotax_Me-accpt_rcpt"/>
</dbReference>
<reference evidence="7" key="1">
    <citation type="submission" date="2016-09" db="EMBL/GenBank/DDBJ databases">
        <authorList>
            <person name="Varghese N."/>
            <person name="Submissions S."/>
        </authorList>
    </citation>
    <scope>NUCLEOTIDE SEQUENCE [LARGE SCALE GENOMIC DNA]</scope>
    <source>
        <strain evidence="7">S5</strain>
    </source>
</reference>
<dbReference type="RefSeq" id="WP_176759240.1">
    <property type="nucleotide sequence ID" value="NZ_FMYI01000004.1"/>
</dbReference>
<evidence type="ECO:0000256" key="3">
    <source>
        <dbReference type="PROSITE-ProRule" id="PRU00284"/>
    </source>
</evidence>
<dbReference type="InterPro" id="IPR011644">
    <property type="entry name" value="Heme_NO-bd"/>
</dbReference>
<dbReference type="GO" id="GO:0006935">
    <property type="term" value="P:chemotaxis"/>
    <property type="evidence" value="ECO:0007669"/>
    <property type="project" value="InterPro"/>
</dbReference>
<dbReference type="GO" id="GO:0007165">
    <property type="term" value="P:signal transduction"/>
    <property type="evidence" value="ECO:0007669"/>
    <property type="project" value="UniProtKB-KW"/>
</dbReference>
<dbReference type="SUPFAM" id="SSF58104">
    <property type="entry name" value="Methyl-accepting chemotaxis protein (MCP) signaling domain"/>
    <property type="match status" value="1"/>
</dbReference>
<dbReference type="EMBL" id="FMYI01000004">
    <property type="protein sequence ID" value="SDC07817.1"/>
    <property type="molecule type" value="Genomic_DNA"/>
</dbReference>
<dbReference type="PRINTS" id="PR00260">
    <property type="entry name" value="CHEMTRNSDUCR"/>
</dbReference>
<gene>
    <name evidence="6" type="ORF">SAMN05421734_10486</name>
</gene>
<dbReference type="AlphaFoldDB" id="A0A1G6IMV6"/>
<feature type="domain" description="Methyl-accepting transducer" evidence="5">
    <location>
        <begin position="312"/>
        <end position="569"/>
    </location>
</feature>
<dbReference type="Gene3D" id="3.90.1520.10">
    <property type="entry name" value="H-NOX domain"/>
    <property type="match status" value="1"/>
</dbReference>
<organism evidence="6 7">
    <name type="scientific">Pelagirhabdus alkalitolerans</name>
    <dbReference type="NCBI Taxonomy" id="1612202"/>
    <lineage>
        <taxon>Bacteria</taxon>
        <taxon>Bacillati</taxon>
        <taxon>Bacillota</taxon>
        <taxon>Bacilli</taxon>
        <taxon>Bacillales</taxon>
        <taxon>Bacillaceae</taxon>
        <taxon>Pelagirhabdus</taxon>
    </lineage>
</organism>
<dbReference type="Proteomes" id="UP000242949">
    <property type="component" value="Unassembled WGS sequence"/>
</dbReference>
<keyword evidence="4" id="KW-0175">Coiled coil</keyword>
<dbReference type="InterPro" id="IPR024096">
    <property type="entry name" value="NO_sig/Golgi_transp_ligand-bd"/>
</dbReference>
<keyword evidence="1 3" id="KW-0807">Transducer</keyword>
<evidence type="ECO:0000256" key="2">
    <source>
        <dbReference type="ARBA" id="ARBA00029447"/>
    </source>
</evidence>
<dbReference type="GO" id="GO:0020037">
    <property type="term" value="F:heme binding"/>
    <property type="evidence" value="ECO:0007669"/>
    <property type="project" value="InterPro"/>
</dbReference>
<name>A0A1G6IMV6_9BACI</name>
<comment type="similarity">
    <text evidence="2">Belongs to the methyl-accepting chemotaxis (MCP) protein family.</text>
</comment>
<dbReference type="PROSITE" id="PS50111">
    <property type="entry name" value="CHEMOTAXIS_TRANSDUC_2"/>
    <property type="match status" value="1"/>
</dbReference>
<dbReference type="SUPFAM" id="SSF111126">
    <property type="entry name" value="Ligand-binding domain in the NO signalling and Golgi transport"/>
    <property type="match status" value="1"/>
</dbReference>
<feature type="coiled-coil region" evidence="4">
    <location>
        <begin position="338"/>
        <end position="372"/>
    </location>
</feature>
<evidence type="ECO:0000313" key="6">
    <source>
        <dbReference type="EMBL" id="SDC07817.1"/>
    </source>
</evidence>
<dbReference type="Gene3D" id="1.10.287.950">
    <property type="entry name" value="Methyl-accepting chemotaxis protein"/>
    <property type="match status" value="1"/>
</dbReference>
<sequence length="598" mass="67609">MKGTVVGTWIKTLSRLYPEDIVKEKMRLAGMDPEKAISPLDNIEDDVVFKFITEIAKHYSMNEAALWEAIGEDNIQAFYEGYGSFFKKDNLFHFLNSMNDVHQVVRKRISGSKPPILDIEIVGKHDVLLVYRSKRGMFSYLHGLLKGAQKHFNETVQIEEIERTQEEMTLKLTFPYPVKRYKTYHLNKWLSFGFIKSIGAKASLVGLFVGLITGFFTQELEQSFFIIPIITTLATFVTFKGLERPSKILHDELNNLNQKQFVVTTKINSGHDFYEQFHDALNTYKEAIHEDFIGFNSMTEEMQGFSETLRGISTTMDDTSKDIAGVVEELAHTATSQAEETEQSVTTLQSNIENIESISNQENQNKKELEQALSTIKHSFKGLDETVDHLSNILTDFEQVKDESLSLKNKGQEIEKIATFVSDIADQTNLLALNASIEAARAGEAGKGFSIVAEEVRKLATESESAASNIKTNLDDFLTDMDVMVDHFTDQYTIVNKESQVIEQSINQTESSYERIETVADKMLSSIESLQTQSTEINRLFETIESLAAIAVENSASTEEVSSNVSSYSEEIQKLTDGIDDFKNLVNEFKHSLSTYHF</sequence>